<feature type="transmembrane region" description="Helical" evidence="1">
    <location>
        <begin position="84"/>
        <end position="103"/>
    </location>
</feature>
<feature type="transmembrane region" description="Helical" evidence="1">
    <location>
        <begin position="12"/>
        <end position="33"/>
    </location>
</feature>
<dbReference type="PANTHER" id="PTHR42709:SF2">
    <property type="entry name" value="INNER MEMBRANE PROTEIN YOHD"/>
    <property type="match status" value="1"/>
</dbReference>
<dbReference type="InterPro" id="IPR032816">
    <property type="entry name" value="VTT_dom"/>
</dbReference>
<dbReference type="eggNOG" id="COG0586">
    <property type="taxonomic scope" value="Bacteria"/>
</dbReference>
<evidence type="ECO:0000313" key="3">
    <source>
        <dbReference type="EMBL" id="CCH03140.1"/>
    </source>
</evidence>
<dbReference type="InterPro" id="IPR051311">
    <property type="entry name" value="DedA_domain"/>
</dbReference>
<dbReference type="STRING" id="1166018.FAES_5141"/>
<dbReference type="RefSeq" id="WP_015334239.1">
    <property type="nucleotide sequence ID" value="NC_020054.1"/>
</dbReference>
<organism evidence="3 4">
    <name type="scientific">Fibrella aestuarina BUZ 2</name>
    <dbReference type="NCBI Taxonomy" id="1166018"/>
    <lineage>
        <taxon>Bacteria</taxon>
        <taxon>Pseudomonadati</taxon>
        <taxon>Bacteroidota</taxon>
        <taxon>Cytophagia</taxon>
        <taxon>Cytophagales</taxon>
        <taxon>Spirosomataceae</taxon>
        <taxon>Fibrella</taxon>
    </lineage>
</organism>
<feature type="transmembrane region" description="Helical" evidence="1">
    <location>
        <begin position="123"/>
        <end position="141"/>
    </location>
</feature>
<dbReference type="Proteomes" id="UP000011058">
    <property type="component" value="Chromosome"/>
</dbReference>
<dbReference type="PANTHER" id="PTHR42709">
    <property type="entry name" value="ALKALINE PHOSPHATASE LIKE PROTEIN"/>
    <property type="match status" value="1"/>
</dbReference>
<evidence type="ECO:0000256" key="1">
    <source>
        <dbReference type="SAM" id="Phobius"/>
    </source>
</evidence>
<dbReference type="HOGENOM" id="CLU_044208_1_0_10"/>
<feature type="domain" description="VTT" evidence="2">
    <location>
        <begin position="23"/>
        <end position="143"/>
    </location>
</feature>
<sequence length="210" mass="23143">MSFQELMLTYGYPILFVGVMLESEAFLIVAAYLAHRGYFSLPLVIGIAALSSFAVSQLCFYLGHRYGSGFISKRPAWQQRFARVQTLLHRYGAGLVFGYRALYGLRGFIPASLGLANYSRSRFLLINGLSAIVWAVVVALAGNSIAHYAESLYSQIRQHDKLVILGLLGLGTAWTLYKLYQQPSTSPKASTAGLLAEPKQQLSPLPHKHA</sequence>
<dbReference type="GO" id="GO:0005886">
    <property type="term" value="C:plasma membrane"/>
    <property type="evidence" value="ECO:0007669"/>
    <property type="project" value="TreeGrafter"/>
</dbReference>
<keyword evidence="1" id="KW-0812">Transmembrane</keyword>
<protein>
    <submittedName>
        <fullName evidence="3">Inner membrane protein yohD</fullName>
    </submittedName>
</protein>
<dbReference type="KEGG" id="fae:FAES_5141"/>
<dbReference type="AlphaFoldDB" id="I0KG87"/>
<accession>I0KG87</accession>
<dbReference type="OrthoDB" id="948134at2"/>
<dbReference type="EMBL" id="HE796683">
    <property type="protein sequence ID" value="CCH03140.1"/>
    <property type="molecule type" value="Genomic_DNA"/>
</dbReference>
<keyword evidence="1" id="KW-1133">Transmembrane helix</keyword>
<dbReference type="Pfam" id="PF09335">
    <property type="entry name" value="VTT_dom"/>
    <property type="match status" value="1"/>
</dbReference>
<name>I0KG87_9BACT</name>
<proteinExistence type="predicted"/>
<reference evidence="3 4" key="1">
    <citation type="journal article" date="2012" name="J. Bacteriol.">
        <title>Genome Sequence of Fibrella aestuarina BUZ 2T, a Filamentous Marine Bacterium.</title>
        <authorList>
            <person name="Filippini M."/>
            <person name="Qi W."/>
            <person name="Blom J."/>
            <person name="Goesmann A."/>
            <person name="Smits T.H."/>
            <person name="Bagheri H.C."/>
        </authorList>
    </citation>
    <scope>NUCLEOTIDE SEQUENCE [LARGE SCALE GENOMIC DNA]</scope>
    <source>
        <strain evidence="4">BUZ 2T</strain>
    </source>
</reference>
<gene>
    <name evidence="3" type="ORF">FAES_5141</name>
</gene>
<feature type="transmembrane region" description="Helical" evidence="1">
    <location>
        <begin position="39"/>
        <end position="63"/>
    </location>
</feature>
<evidence type="ECO:0000313" key="4">
    <source>
        <dbReference type="Proteomes" id="UP000011058"/>
    </source>
</evidence>
<keyword evidence="1" id="KW-0472">Membrane</keyword>
<keyword evidence="4" id="KW-1185">Reference proteome</keyword>
<evidence type="ECO:0000259" key="2">
    <source>
        <dbReference type="Pfam" id="PF09335"/>
    </source>
</evidence>